<gene>
    <name evidence="1" type="ORF">ANANG_G00123980</name>
</gene>
<name>A0A9D3MGR3_ANGAN</name>
<accession>A0A9D3MGR3</accession>
<proteinExistence type="predicted"/>
<sequence>MEAQVEAPKKVQQAEMDFSLPRITANINHLELRTSKSNVMWRGRGNKPTTPCPYWTRNGRKLPLCYLRRKACDLAEMHISSDSERKHSNSITTRILEAAALPDLHKSSQD</sequence>
<keyword evidence="2" id="KW-1185">Reference proteome</keyword>
<reference evidence="1" key="1">
    <citation type="submission" date="2021-01" db="EMBL/GenBank/DDBJ databases">
        <title>A chromosome-scale assembly of European eel, Anguilla anguilla.</title>
        <authorList>
            <person name="Henkel C."/>
            <person name="Jong-Raadsen S.A."/>
            <person name="Dufour S."/>
            <person name="Weltzien F.-A."/>
            <person name="Palstra A.P."/>
            <person name="Pelster B."/>
            <person name="Spaink H.P."/>
            <person name="Van Den Thillart G.E."/>
            <person name="Jansen H."/>
            <person name="Zahm M."/>
            <person name="Klopp C."/>
            <person name="Cedric C."/>
            <person name="Louis A."/>
            <person name="Berthelot C."/>
            <person name="Parey E."/>
            <person name="Roest Crollius H."/>
            <person name="Montfort J."/>
            <person name="Robinson-Rechavi M."/>
            <person name="Bucao C."/>
            <person name="Bouchez O."/>
            <person name="Gislard M."/>
            <person name="Lluch J."/>
            <person name="Milhes M."/>
            <person name="Lampietro C."/>
            <person name="Lopez Roques C."/>
            <person name="Donnadieu C."/>
            <person name="Braasch I."/>
            <person name="Desvignes T."/>
            <person name="Postlethwait J."/>
            <person name="Bobe J."/>
            <person name="Guiguen Y."/>
            <person name="Dirks R."/>
        </authorList>
    </citation>
    <scope>NUCLEOTIDE SEQUENCE</scope>
    <source>
        <strain evidence="1">Tag_6206</strain>
        <tissue evidence="1">Liver</tissue>
    </source>
</reference>
<organism evidence="1 2">
    <name type="scientific">Anguilla anguilla</name>
    <name type="common">European freshwater eel</name>
    <name type="synonym">Muraena anguilla</name>
    <dbReference type="NCBI Taxonomy" id="7936"/>
    <lineage>
        <taxon>Eukaryota</taxon>
        <taxon>Metazoa</taxon>
        <taxon>Chordata</taxon>
        <taxon>Craniata</taxon>
        <taxon>Vertebrata</taxon>
        <taxon>Euteleostomi</taxon>
        <taxon>Actinopterygii</taxon>
        <taxon>Neopterygii</taxon>
        <taxon>Teleostei</taxon>
        <taxon>Anguilliformes</taxon>
        <taxon>Anguillidae</taxon>
        <taxon>Anguilla</taxon>
    </lineage>
</organism>
<evidence type="ECO:0000313" key="2">
    <source>
        <dbReference type="Proteomes" id="UP001044222"/>
    </source>
</evidence>
<dbReference type="EMBL" id="JAFIRN010000006">
    <property type="protein sequence ID" value="KAG5847248.1"/>
    <property type="molecule type" value="Genomic_DNA"/>
</dbReference>
<comment type="caution">
    <text evidence="1">The sequence shown here is derived from an EMBL/GenBank/DDBJ whole genome shotgun (WGS) entry which is preliminary data.</text>
</comment>
<dbReference type="AlphaFoldDB" id="A0A9D3MGR3"/>
<dbReference type="Proteomes" id="UP001044222">
    <property type="component" value="Chromosome 6"/>
</dbReference>
<evidence type="ECO:0000313" key="1">
    <source>
        <dbReference type="EMBL" id="KAG5847248.1"/>
    </source>
</evidence>
<protein>
    <submittedName>
        <fullName evidence="1">Uncharacterized protein</fullName>
    </submittedName>
</protein>